<dbReference type="SUPFAM" id="SSF54117">
    <property type="entry name" value="Interleukin 8-like chemokines"/>
    <property type="match status" value="1"/>
</dbReference>
<dbReference type="GO" id="GO:0008009">
    <property type="term" value="F:chemokine activity"/>
    <property type="evidence" value="ECO:0007669"/>
    <property type="project" value="InterPro"/>
</dbReference>
<dbReference type="PRINTS" id="PR00436">
    <property type="entry name" value="INTERLEUKIN8"/>
</dbReference>
<dbReference type="InterPro" id="IPR001811">
    <property type="entry name" value="Chemokine_IL8-like_dom"/>
</dbReference>
<gene>
    <name evidence="7" type="ORF">U0070_018439</name>
</gene>
<evidence type="ECO:0000256" key="4">
    <source>
        <dbReference type="ARBA" id="ARBA00022525"/>
    </source>
</evidence>
<evidence type="ECO:0000256" key="1">
    <source>
        <dbReference type="ARBA" id="ARBA00004613"/>
    </source>
</evidence>
<comment type="caution">
    <text evidence="7">The sequence shown here is derived from an EMBL/GenBank/DDBJ whole genome shotgun (WGS) entry which is preliminary data.</text>
</comment>
<dbReference type="PANTHER" id="PTHR12015:SF198">
    <property type="entry name" value="PLATELET BASIC PROTEIN"/>
    <property type="match status" value="1"/>
</dbReference>
<feature type="non-terminal residue" evidence="7">
    <location>
        <position position="1"/>
    </location>
</feature>
<dbReference type="GO" id="GO:0006955">
    <property type="term" value="P:immune response"/>
    <property type="evidence" value="ECO:0007669"/>
    <property type="project" value="InterPro"/>
</dbReference>
<reference evidence="7 8" key="1">
    <citation type="journal article" date="2023" name="bioRxiv">
        <title>Conserved and derived expression patterns and positive selection on dental genes reveal complex evolutionary context of ever-growing rodent molars.</title>
        <authorList>
            <person name="Calamari Z.T."/>
            <person name="Song A."/>
            <person name="Cohen E."/>
            <person name="Akter M."/>
            <person name="Roy R.D."/>
            <person name="Hallikas O."/>
            <person name="Christensen M.M."/>
            <person name="Li P."/>
            <person name="Marangoni P."/>
            <person name="Jernvall J."/>
            <person name="Klein O.D."/>
        </authorList>
    </citation>
    <scope>NUCLEOTIDE SEQUENCE [LARGE SCALE GENOMIC DNA]</scope>
    <source>
        <strain evidence="7">V071</strain>
    </source>
</reference>
<organism evidence="7 8">
    <name type="scientific">Myodes glareolus</name>
    <name type="common">Bank vole</name>
    <name type="synonym">Clethrionomys glareolus</name>
    <dbReference type="NCBI Taxonomy" id="447135"/>
    <lineage>
        <taxon>Eukaryota</taxon>
        <taxon>Metazoa</taxon>
        <taxon>Chordata</taxon>
        <taxon>Craniata</taxon>
        <taxon>Vertebrata</taxon>
        <taxon>Euteleostomi</taxon>
        <taxon>Mammalia</taxon>
        <taxon>Eutheria</taxon>
        <taxon>Euarchontoglires</taxon>
        <taxon>Glires</taxon>
        <taxon>Rodentia</taxon>
        <taxon>Myomorpha</taxon>
        <taxon>Muroidea</taxon>
        <taxon>Cricetidae</taxon>
        <taxon>Arvicolinae</taxon>
        <taxon>Myodes</taxon>
    </lineage>
</organism>
<dbReference type="GO" id="GO:0005615">
    <property type="term" value="C:extracellular space"/>
    <property type="evidence" value="ECO:0007669"/>
    <property type="project" value="UniProtKB-KW"/>
</dbReference>
<dbReference type="Gene3D" id="2.40.50.40">
    <property type="match status" value="1"/>
</dbReference>
<dbReference type="PANTHER" id="PTHR12015">
    <property type="entry name" value="SMALL INDUCIBLE CYTOKINE A"/>
    <property type="match status" value="1"/>
</dbReference>
<dbReference type="InterPro" id="IPR033899">
    <property type="entry name" value="CXC_Chemokine_domain"/>
</dbReference>
<dbReference type="AlphaFoldDB" id="A0AAW0JW19"/>
<comment type="similarity">
    <text evidence="2">Belongs to the intercrine alpha (chemokine CxC) family.</text>
</comment>
<keyword evidence="8" id="KW-1185">Reference proteome</keyword>
<dbReference type="CDD" id="cd00273">
    <property type="entry name" value="Chemokine_CXC"/>
    <property type="match status" value="1"/>
</dbReference>
<dbReference type="EMBL" id="JBBHLL010000016">
    <property type="protein sequence ID" value="KAK7830895.1"/>
    <property type="molecule type" value="Genomic_DNA"/>
</dbReference>
<dbReference type="InterPro" id="IPR036048">
    <property type="entry name" value="Interleukin_8-like_sf"/>
</dbReference>
<dbReference type="SMART" id="SM00199">
    <property type="entry name" value="SCY"/>
    <property type="match status" value="1"/>
</dbReference>
<evidence type="ECO:0000313" key="7">
    <source>
        <dbReference type="EMBL" id="KAK7830895.1"/>
    </source>
</evidence>
<sequence>QYKKRCGGISDHIAAGFQAAAHPQPSLLALETDSSSVFSTMGFRLRPTSSGPSTSPLHHLQVLSLLALLLTALVPTTIGQSINVDPYIELRCQCTKTISGIPLNRISTVNVFRPGAHCANVEVIATLKSGEKVCLDPNASAIKKIVMKILEGY</sequence>
<protein>
    <recommendedName>
        <fullName evidence="6">Chemokine interleukin-8-like domain-containing protein</fullName>
    </recommendedName>
</protein>
<dbReference type="GO" id="GO:0006952">
    <property type="term" value="P:defense response"/>
    <property type="evidence" value="ECO:0007669"/>
    <property type="project" value="InterPro"/>
</dbReference>
<dbReference type="PRINTS" id="PR00437">
    <property type="entry name" value="SMALLCYTKCXC"/>
</dbReference>
<dbReference type="InterPro" id="IPR001089">
    <property type="entry name" value="Chemokine_CXC"/>
</dbReference>
<keyword evidence="3" id="KW-0202">Cytokine</keyword>
<dbReference type="Proteomes" id="UP001488838">
    <property type="component" value="Unassembled WGS sequence"/>
</dbReference>
<evidence type="ECO:0000259" key="6">
    <source>
        <dbReference type="SMART" id="SM00199"/>
    </source>
</evidence>
<keyword evidence="5" id="KW-1015">Disulfide bond</keyword>
<comment type="subcellular location">
    <subcellularLocation>
        <location evidence="1">Secreted</location>
    </subcellularLocation>
</comment>
<name>A0AAW0JW19_MYOGA</name>
<evidence type="ECO:0000256" key="3">
    <source>
        <dbReference type="ARBA" id="ARBA00022514"/>
    </source>
</evidence>
<dbReference type="FunFam" id="2.40.50.40:FF:000004">
    <property type="entry name" value="C-X-C motif chemokine"/>
    <property type="match status" value="1"/>
</dbReference>
<keyword evidence="4" id="KW-0964">Secreted</keyword>
<proteinExistence type="inferred from homology"/>
<dbReference type="InterPro" id="IPR039809">
    <property type="entry name" value="Chemokine_b/g/d"/>
</dbReference>
<accession>A0AAW0JW19</accession>
<evidence type="ECO:0000313" key="8">
    <source>
        <dbReference type="Proteomes" id="UP001488838"/>
    </source>
</evidence>
<feature type="domain" description="Chemokine interleukin-8-like" evidence="6">
    <location>
        <begin position="89"/>
        <end position="149"/>
    </location>
</feature>
<evidence type="ECO:0000256" key="5">
    <source>
        <dbReference type="ARBA" id="ARBA00023157"/>
    </source>
</evidence>
<dbReference type="Pfam" id="PF00048">
    <property type="entry name" value="IL8"/>
    <property type="match status" value="1"/>
</dbReference>
<evidence type="ECO:0000256" key="2">
    <source>
        <dbReference type="ARBA" id="ARBA00010665"/>
    </source>
</evidence>